<reference evidence="1 2" key="1">
    <citation type="submission" date="2020-09" db="EMBL/GenBank/DDBJ databases">
        <title>De no assembly of potato wild relative species, Solanum commersonii.</title>
        <authorList>
            <person name="Cho K."/>
        </authorList>
    </citation>
    <scope>NUCLEOTIDE SEQUENCE [LARGE SCALE GENOMIC DNA]</scope>
    <source>
        <strain evidence="1">LZ3.2</strain>
        <tissue evidence="1">Leaf</tissue>
    </source>
</reference>
<dbReference type="InterPro" id="IPR036873">
    <property type="entry name" value="Rhodanese-like_dom_sf"/>
</dbReference>
<protein>
    <submittedName>
        <fullName evidence="1">Uncharacterized protein</fullName>
    </submittedName>
</protein>
<proteinExistence type="predicted"/>
<evidence type="ECO:0000313" key="2">
    <source>
        <dbReference type="Proteomes" id="UP000824120"/>
    </source>
</evidence>
<organism evidence="1 2">
    <name type="scientific">Solanum commersonii</name>
    <name type="common">Commerson's wild potato</name>
    <name type="synonym">Commerson's nightshade</name>
    <dbReference type="NCBI Taxonomy" id="4109"/>
    <lineage>
        <taxon>Eukaryota</taxon>
        <taxon>Viridiplantae</taxon>
        <taxon>Streptophyta</taxon>
        <taxon>Embryophyta</taxon>
        <taxon>Tracheophyta</taxon>
        <taxon>Spermatophyta</taxon>
        <taxon>Magnoliopsida</taxon>
        <taxon>eudicotyledons</taxon>
        <taxon>Gunneridae</taxon>
        <taxon>Pentapetalae</taxon>
        <taxon>asterids</taxon>
        <taxon>lamiids</taxon>
        <taxon>Solanales</taxon>
        <taxon>Solanaceae</taxon>
        <taxon>Solanoideae</taxon>
        <taxon>Solaneae</taxon>
        <taxon>Solanum</taxon>
    </lineage>
</organism>
<keyword evidence="2" id="KW-1185">Reference proteome</keyword>
<gene>
    <name evidence="1" type="ORF">H5410_007888</name>
</gene>
<dbReference type="Gene3D" id="3.40.250.10">
    <property type="entry name" value="Rhodanese-like domain"/>
    <property type="match status" value="1"/>
</dbReference>
<comment type="caution">
    <text evidence="1">The sequence shown here is derived from an EMBL/GenBank/DDBJ whole genome shotgun (WGS) entry which is preliminary data.</text>
</comment>
<sequence>MQTPLSAGFEFKTKLLIWSFVLHCFRFDGVTPEPRKGFNSGHVPGSKCIPFPQFFLFHLLYKVSGVFTVIC</sequence>
<dbReference type="AlphaFoldDB" id="A0A9J6ADB7"/>
<dbReference type="OrthoDB" id="1822448at2759"/>
<dbReference type="EMBL" id="JACXVP010000002">
    <property type="protein sequence ID" value="KAG5622670.1"/>
    <property type="molecule type" value="Genomic_DNA"/>
</dbReference>
<dbReference type="Proteomes" id="UP000824120">
    <property type="component" value="Chromosome 2"/>
</dbReference>
<accession>A0A9J6ADB7</accession>
<name>A0A9J6ADB7_SOLCO</name>
<evidence type="ECO:0000313" key="1">
    <source>
        <dbReference type="EMBL" id="KAG5622670.1"/>
    </source>
</evidence>
<dbReference type="SUPFAM" id="SSF52821">
    <property type="entry name" value="Rhodanese/Cell cycle control phosphatase"/>
    <property type="match status" value="1"/>
</dbReference>